<evidence type="ECO:0000256" key="9">
    <source>
        <dbReference type="ARBA" id="ARBA00022801"/>
    </source>
</evidence>
<dbReference type="GO" id="GO:0006508">
    <property type="term" value="P:proteolysis"/>
    <property type="evidence" value="ECO:0007669"/>
    <property type="project" value="UniProtKB-KW"/>
</dbReference>
<protein>
    <submittedName>
        <fullName evidence="20">Penicillin-binding protein, 1A family</fullName>
    </submittedName>
</protein>
<dbReference type="Pfam" id="PF00912">
    <property type="entry name" value="Transgly"/>
    <property type="match status" value="1"/>
</dbReference>
<accession>A0A0G0JYY0</accession>
<name>A0A0G0JYY0_9BACT</name>
<evidence type="ECO:0000256" key="6">
    <source>
        <dbReference type="ARBA" id="ARBA00022670"/>
    </source>
</evidence>
<evidence type="ECO:0000256" key="1">
    <source>
        <dbReference type="ARBA" id="ARBA00004236"/>
    </source>
</evidence>
<dbReference type="EMBL" id="LBUT01000001">
    <property type="protein sequence ID" value="KKQ71717.1"/>
    <property type="molecule type" value="Genomic_DNA"/>
</dbReference>
<dbReference type="GO" id="GO:0071555">
    <property type="term" value="P:cell wall organization"/>
    <property type="evidence" value="ECO:0007669"/>
    <property type="project" value="UniProtKB-KW"/>
</dbReference>
<evidence type="ECO:0000256" key="3">
    <source>
        <dbReference type="ARBA" id="ARBA00007739"/>
    </source>
</evidence>
<keyword evidence="13" id="KW-0511">Multifunctional enzyme</keyword>
<evidence type="ECO:0000256" key="15">
    <source>
        <dbReference type="ARBA" id="ARBA00034000"/>
    </source>
</evidence>
<comment type="catalytic activity">
    <reaction evidence="15">
        <text>Preferential cleavage: (Ac)2-L-Lys-D-Ala-|-D-Ala. Also transpeptidation of peptidyl-alanyl moieties that are N-acyl substituents of D-alanine.</text>
        <dbReference type="EC" id="3.4.16.4"/>
    </reaction>
</comment>
<comment type="similarity">
    <text evidence="3">In the N-terminal section; belongs to the glycosyltransferase 51 family.</text>
</comment>
<comment type="caution">
    <text evidence="20">The sequence shown here is derived from an EMBL/GenBank/DDBJ whole genome shotgun (WGS) entry which is preliminary data.</text>
</comment>
<dbReference type="GO" id="GO:0030288">
    <property type="term" value="C:outer membrane-bounded periplasmic space"/>
    <property type="evidence" value="ECO:0007669"/>
    <property type="project" value="TreeGrafter"/>
</dbReference>
<keyword evidence="17" id="KW-1133">Transmembrane helix</keyword>
<dbReference type="InterPro" id="IPR001264">
    <property type="entry name" value="Glyco_trans_51"/>
</dbReference>
<keyword evidence="4" id="KW-1003">Cell membrane</keyword>
<comment type="subcellular location">
    <subcellularLocation>
        <location evidence="1">Cell membrane</location>
    </subcellularLocation>
</comment>
<keyword evidence="6" id="KW-0645">Protease</keyword>
<evidence type="ECO:0000256" key="17">
    <source>
        <dbReference type="SAM" id="Phobius"/>
    </source>
</evidence>
<dbReference type="NCBIfam" id="TIGR02074">
    <property type="entry name" value="PBP_1a_fam"/>
    <property type="match status" value="1"/>
</dbReference>
<feature type="domain" description="Glycosyl transferase family 51" evidence="19">
    <location>
        <begin position="65"/>
        <end position="239"/>
    </location>
</feature>
<evidence type="ECO:0000256" key="12">
    <source>
        <dbReference type="ARBA" id="ARBA00023136"/>
    </source>
</evidence>
<comment type="similarity">
    <text evidence="2">In the C-terminal section; belongs to the transpeptidase family.</text>
</comment>
<evidence type="ECO:0000256" key="13">
    <source>
        <dbReference type="ARBA" id="ARBA00023268"/>
    </source>
</evidence>
<dbReference type="InterPro" id="IPR050396">
    <property type="entry name" value="Glycosyltr_51/Transpeptidase"/>
</dbReference>
<dbReference type="PANTHER" id="PTHR32282:SF11">
    <property type="entry name" value="PENICILLIN-BINDING PROTEIN 1B"/>
    <property type="match status" value="1"/>
</dbReference>
<keyword evidence="12 17" id="KW-0472">Membrane</keyword>
<dbReference type="SUPFAM" id="SSF56601">
    <property type="entry name" value="beta-lactamase/transpeptidase-like"/>
    <property type="match status" value="1"/>
</dbReference>
<dbReference type="InterPro" id="IPR023346">
    <property type="entry name" value="Lysozyme-like_dom_sf"/>
</dbReference>
<dbReference type="InterPro" id="IPR001460">
    <property type="entry name" value="PCN-bd_Tpept"/>
</dbReference>
<feature type="domain" description="Penicillin-binding protein transpeptidase" evidence="18">
    <location>
        <begin position="327"/>
        <end position="610"/>
    </location>
</feature>
<evidence type="ECO:0000256" key="11">
    <source>
        <dbReference type="ARBA" id="ARBA00022984"/>
    </source>
</evidence>
<evidence type="ECO:0000259" key="19">
    <source>
        <dbReference type="Pfam" id="PF00912"/>
    </source>
</evidence>
<dbReference type="PANTHER" id="PTHR32282">
    <property type="entry name" value="BINDING PROTEIN TRANSPEPTIDASE, PUTATIVE-RELATED"/>
    <property type="match status" value="1"/>
</dbReference>
<dbReference type="AlphaFoldDB" id="A0A0G0JYY0"/>
<evidence type="ECO:0000313" key="20">
    <source>
        <dbReference type="EMBL" id="KKQ71717.1"/>
    </source>
</evidence>
<dbReference type="SUPFAM" id="SSF53955">
    <property type="entry name" value="Lysozyme-like"/>
    <property type="match status" value="1"/>
</dbReference>
<keyword evidence="17" id="KW-0812">Transmembrane</keyword>
<dbReference type="GO" id="GO:0008955">
    <property type="term" value="F:peptidoglycan glycosyltransferase activity"/>
    <property type="evidence" value="ECO:0007669"/>
    <property type="project" value="UniProtKB-EC"/>
</dbReference>
<keyword evidence="14" id="KW-0961">Cell wall biogenesis/degradation</keyword>
<proteinExistence type="inferred from homology"/>
<keyword evidence="9" id="KW-0378">Hydrolase</keyword>
<dbReference type="Proteomes" id="UP000034406">
    <property type="component" value="Unassembled WGS sequence"/>
</dbReference>
<evidence type="ECO:0000259" key="18">
    <source>
        <dbReference type="Pfam" id="PF00905"/>
    </source>
</evidence>
<dbReference type="Gene3D" id="3.40.710.10">
    <property type="entry name" value="DD-peptidase/beta-lactamase superfamily"/>
    <property type="match status" value="1"/>
</dbReference>
<dbReference type="GO" id="GO:0005886">
    <property type="term" value="C:plasma membrane"/>
    <property type="evidence" value="ECO:0007669"/>
    <property type="project" value="UniProtKB-SubCell"/>
</dbReference>
<keyword evidence="11" id="KW-0573">Peptidoglycan synthesis</keyword>
<gene>
    <name evidence="20" type="ORF">US90_C0001G0047</name>
</gene>
<evidence type="ECO:0000256" key="2">
    <source>
        <dbReference type="ARBA" id="ARBA00007090"/>
    </source>
</evidence>
<keyword evidence="5" id="KW-0121">Carboxypeptidase</keyword>
<dbReference type="InterPro" id="IPR036950">
    <property type="entry name" value="PBP_transglycosylase"/>
</dbReference>
<dbReference type="InterPro" id="IPR012338">
    <property type="entry name" value="Beta-lactam/transpept-like"/>
</dbReference>
<dbReference type="GO" id="GO:0008360">
    <property type="term" value="P:regulation of cell shape"/>
    <property type="evidence" value="ECO:0007669"/>
    <property type="project" value="UniProtKB-KW"/>
</dbReference>
<dbReference type="PATRIC" id="fig|1618490.4.peg.49"/>
<dbReference type="STRING" id="1618490.US90_C0001G0047"/>
<organism evidence="20 21">
    <name type="scientific">Candidatus Shapirobacteria bacterium GW2011_GWE2_38_30</name>
    <dbReference type="NCBI Taxonomy" id="1618490"/>
    <lineage>
        <taxon>Bacteria</taxon>
        <taxon>Candidatus Shapironibacteriota</taxon>
    </lineage>
</organism>
<dbReference type="GO" id="GO:0008658">
    <property type="term" value="F:penicillin binding"/>
    <property type="evidence" value="ECO:0007669"/>
    <property type="project" value="InterPro"/>
</dbReference>
<evidence type="ECO:0000256" key="14">
    <source>
        <dbReference type="ARBA" id="ARBA00023316"/>
    </source>
</evidence>
<evidence type="ECO:0000256" key="16">
    <source>
        <dbReference type="ARBA" id="ARBA00049902"/>
    </source>
</evidence>
<dbReference type="FunFam" id="1.10.3810.10:FF:000001">
    <property type="entry name" value="Penicillin-binding protein 1A"/>
    <property type="match status" value="1"/>
</dbReference>
<keyword evidence="10" id="KW-0133">Cell shape</keyword>
<dbReference type="GO" id="GO:0009002">
    <property type="term" value="F:serine-type D-Ala-D-Ala carboxypeptidase activity"/>
    <property type="evidence" value="ECO:0007669"/>
    <property type="project" value="UniProtKB-EC"/>
</dbReference>
<sequence length="717" mass="79856">MSGMKNKKKTKKVWKFKFGWIVKFLLVLFLIGLGVLVYIARDIPNPRKLSTFEYPESSQIFDRNGKLLYEIYADQNRVSVKLDQVPESLKMATLATEDANFYRHWGFDMRGIMRGLYMTVFKKRLQGGSTLTQQLVKNALLTQERTIERKIREAILTVATEVLYSKDQILEMYFNQTPYGGTLWGVEAAAKGIFDKHVKDLSLAESALIAGLPGSPSRYSPFAHPDAAKARQELVLRRMLEQKWINEEQFKKARMEKLNYAFDSEGIRAPHFVFYIKEQLVEKYGNKKVSEGGLKVTTTLDLDIQNYAQTAVASEIAKLTKYRVSNGAVVITEPKTGQILAMVGSKDYMSEDIDGKYNVTTAMRQPGSSIKPLNYAVGLETGKVTAASIFNDGPVCFPQVNQKAYCPTNYGYHYYGVQTLRNSLASSLNIPAVKMLKLNGLEAFVASASAMGISTFKDPSQYGLSLTLGGGEVMMTDMATAFGVFANSGVRQDLSSILKVIDRNGETIDSYKYVPGERVLSRETSYLIQSILSDDGARSMVFGRGSMLNIKGHPEVAVKTGTTNDLRDNWTIGFSPDYVTVVWVGNNDNSKMSGIASGTTGASPIWHNIMTELMKDLPVKKWTLPAEMVGINVCNLTGFLPPEGGCDSHFEYFNKKYVPNKRVGLRQNVLIDKDTSNIVKFGEEKTNVEWQDHMAIEDVSGEFVCLDCPAVNPTPTP</sequence>
<evidence type="ECO:0000256" key="7">
    <source>
        <dbReference type="ARBA" id="ARBA00022676"/>
    </source>
</evidence>
<keyword evidence="8" id="KW-0808">Transferase</keyword>
<evidence type="ECO:0000256" key="10">
    <source>
        <dbReference type="ARBA" id="ARBA00022960"/>
    </source>
</evidence>
<feature type="transmembrane region" description="Helical" evidence="17">
    <location>
        <begin position="20"/>
        <end position="40"/>
    </location>
</feature>
<keyword evidence="7" id="KW-0328">Glycosyltransferase</keyword>
<dbReference type="GO" id="GO:0009252">
    <property type="term" value="P:peptidoglycan biosynthetic process"/>
    <property type="evidence" value="ECO:0007669"/>
    <property type="project" value="UniProtKB-KW"/>
</dbReference>
<evidence type="ECO:0000256" key="8">
    <source>
        <dbReference type="ARBA" id="ARBA00022679"/>
    </source>
</evidence>
<evidence type="ECO:0000313" key="21">
    <source>
        <dbReference type="Proteomes" id="UP000034406"/>
    </source>
</evidence>
<reference evidence="20 21" key="1">
    <citation type="journal article" date="2015" name="Nature">
        <title>rRNA introns, odd ribosomes, and small enigmatic genomes across a large radiation of phyla.</title>
        <authorList>
            <person name="Brown C.T."/>
            <person name="Hug L.A."/>
            <person name="Thomas B.C."/>
            <person name="Sharon I."/>
            <person name="Castelle C.J."/>
            <person name="Singh A."/>
            <person name="Wilkins M.J."/>
            <person name="Williams K.H."/>
            <person name="Banfield J.F."/>
        </authorList>
    </citation>
    <scope>NUCLEOTIDE SEQUENCE [LARGE SCALE GENOMIC DNA]</scope>
</reference>
<dbReference type="Gene3D" id="1.10.3810.10">
    <property type="entry name" value="Biosynthetic peptidoglycan transglycosylase-like"/>
    <property type="match status" value="1"/>
</dbReference>
<comment type="catalytic activity">
    <reaction evidence="16">
        <text>[GlcNAc-(1-&gt;4)-Mur2Ac(oyl-L-Ala-gamma-D-Glu-L-Lys-D-Ala-D-Ala)](n)-di-trans,octa-cis-undecaprenyl diphosphate + beta-D-GlcNAc-(1-&gt;4)-Mur2Ac(oyl-L-Ala-gamma-D-Glu-L-Lys-D-Ala-D-Ala)-di-trans,octa-cis-undecaprenyl diphosphate = [GlcNAc-(1-&gt;4)-Mur2Ac(oyl-L-Ala-gamma-D-Glu-L-Lys-D-Ala-D-Ala)](n+1)-di-trans,octa-cis-undecaprenyl diphosphate + di-trans,octa-cis-undecaprenyl diphosphate + H(+)</text>
        <dbReference type="Rhea" id="RHEA:23708"/>
        <dbReference type="Rhea" id="RHEA-COMP:9602"/>
        <dbReference type="Rhea" id="RHEA-COMP:9603"/>
        <dbReference type="ChEBI" id="CHEBI:15378"/>
        <dbReference type="ChEBI" id="CHEBI:58405"/>
        <dbReference type="ChEBI" id="CHEBI:60033"/>
        <dbReference type="ChEBI" id="CHEBI:78435"/>
        <dbReference type="EC" id="2.4.99.28"/>
    </reaction>
</comment>
<evidence type="ECO:0000256" key="5">
    <source>
        <dbReference type="ARBA" id="ARBA00022645"/>
    </source>
</evidence>
<evidence type="ECO:0000256" key="4">
    <source>
        <dbReference type="ARBA" id="ARBA00022475"/>
    </source>
</evidence>
<dbReference type="Pfam" id="PF00905">
    <property type="entry name" value="Transpeptidase"/>
    <property type="match status" value="1"/>
</dbReference>